<proteinExistence type="predicted"/>
<dbReference type="AlphaFoldDB" id="B0TRD0"/>
<reference evidence="1" key="1">
    <citation type="submission" date="2008-01" db="EMBL/GenBank/DDBJ databases">
        <title>Complete sequence of Shewanella halifaxensis HAW-EB4.</title>
        <authorList>
            <consortium name="US DOE Joint Genome Institute"/>
            <person name="Copeland A."/>
            <person name="Lucas S."/>
            <person name="Lapidus A."/>
            <person name="Glavina del Rio T."/>
            <person name="Dalin E."/>
            <person name="Tice H."/>
            <person name="Bruce D."/>
            <person name="Goodwin L."/>
            <person name="Pitluck S."/>
            <person name="Sims D."/>
            <person name="Brettin T."/>
            <person name="Detter J.C."/>
            <person name="Han C."/>
            <person name="Kuske C.R."/>
            <person name="Schmutz J."/>
            <person name="Larimer F."/>
            <person name="Land M."/>
            <person name="Hauser L."/>
            <person name="Kyrpides N."/>
            <person name="Kim E."/>
            <person name="Zhao J.-S."/>
            <person name="Richardson P."/>
        </authorList>
    </citation>
    <scope>NUCLEOTIDE SEQUENCE [LARGE SCALE GENOMIC DNA]</scope>
    <source>
        <strain evidence="1">HAW-EB4</strain>
    </source>
</reference>
<accession>B0TRD0</accession>
<dbReference type="EMBL" id="CP000931">
    <property type="protein sequence ID" value="ABZ75102.1"/>
    <property type="molecule type" value="Genomic_DNA"/>
</dbReference>
<sequence length="405" mass="47184">MYFRETNVERDWNDFKGMYGNKEGARAAFEKVCGALLRNKYPNRAYEVEVSNGDDGIDIFVGNGIFDKSLEVFQCKFFIDGFFSSQKQQMKSSFDSIINNDKYSVKKWYIALPITLNKEQHKWFDKWKLERSKEHAIDPGNIILWDGDYLLDQLKESGLYNTWFKIEDSNKIKEIHEYILNKDDKTLKIKGDNEIKGLSEHLNRTSSFIPSETRLDFTKVLAELAQNATQHGGGNFISVCSNNGQVELKYDGKRFNSLDFVVEEYHGLGIRSLKCFLEIYKDSVECSYKYDKSNILTFKFLDNLLPHQTDNPCFIFTSHSIHSLSSDVFRAINHDCEEVEIDLISTHMHFSNLHILINDCVAKTRKFNTKFKFIIGDRAMNKHMVSHLDSRFSSEDLSRVEWVFK</sequence>
<organism evidence="1 2">
    <name type="scientific">Shewanella halifaxensis (strain HAW-EB4)</name>
    <dbReference type="NCBI Taxonomy" id="458817"/>
    <lineage>
        <taxon>Bacteria</taxon>
        <taxon>Pseudomonadati</taxon>
        <taxon>Pseudomonadota</taxon>
        <taxon>Gammaproteobacteria</taxon>
        <taxon>Alteromonadales</taxon>
        <taxon>Shewanellaceae</taxon>
        <taxon>Shewanella</taxon>
    </lineage>
</organism>
<name>B0TRD0_SHEHH</name>
<protein>
    <submittedName>
        <fullName evidence="1">Uncharacterized protein</fullName>
    </submittedName>
</protein>
<keyword evidence="2" id="KW-1185">Reference proteome</keyword>
<dbReference type="eggNOG" id="COG5635">
    <property type="taxonomic scope" value="Bacteria"/>
</dbReference>
<evidence type="ECO:0000313" key="1">
    <source>
        <dbReference type="EMBL" id="ABZ75102.1"/>
    </source>
</evidence>
<dbReference type="HOGENOM" id="CLU_679517_0_0_6"/>
<dbReference type="STRING" id="458817.Shal_0527"/>
<dbReference type="Proteomes" id="UP000001317">
    <property type="component" value="Chromosome"/>
</dbReference>
<dbReference type="KEGG" id="shl:Shal_0527"/>
<evidence type="ECO:0000313" key="2">
    <source>
        <dbReference type="Proteomes" id="UP000001317"/>
    </source>
</evidence>
<gene>
    <name evidence="1" type="ordered locus">Shal_0527</name>
</gene>